<dbReference type="Proteomes" id="UP001151582">
    <property type="component" value="Unassembled WGS sequence"/>
</dbReference>
<evidence type="ECO:0000256" key="8">
    <source>
        <dbReference type="PIRSR" id="PIRSR000241-1"/>
    </source>
</evidence>
<name>A0A9W8E9F7_9FUNG</name>
<dbReference type="EMBL" id="JANBQB010000246">
    <property type="protein sequence ID" value="KAJ1978966.1"/>
    <property type="molecule type" value="Genomic_DNA"/>
</dbReference>
<feature type="binding site" evidence="9">
    <location>
        <position position="60"/>
    </location>
    <ligand>
        <name>urate</name>
        <dbReference type="ChEBI" id="CHEBI:17775"/>
    </ligand>
</feature>
<feature type="binding site" evidence="9">
    <location>
        <position position="182"/>
    </location>
    <ligand>
        <name>urate</name>
        <dbReference type="ChEBI" id="CHEBI:17775"/>
    </ligand>
</feature>
<keyword evidence="12" id="KW-1185">Reference proteome</keyword>
<comment type="subcellular location">
    <subcellularLocation>
        <location evidence="1 7">Peroxisome</location>
    </subcellularLocation>
</comment>
<feature type="active site" description="Charge relay system" evidence="8">
    <location>
        <position position="259"/>
    </location>
</feature>
<organism evidence="11 12">
    <name type="scientific">Dimargaris verticillata</name>
    <dbReference type="NCBI Taxonomy" id="2761393"/>
    <lineage>
        <taxon>Eukaryota</taxon>
        <taxon>Fungi</taxon>
        <taxon>Fungi incertae sedis</taxon>
        <taxon>Zoopagomycota</taxon>
        <taxon>Kickxellomycotina</taxon>
        <taxon>Dimargaritomycetes</taxon>
        <taxon>Dimargaritales</taxon>
        <taxon>Dimargaritaceae</taxon>
        <taxon>Dimargaris</taxon>
    </lineage>
</organism>
<reference evidence="11" key="1">
    <citation type="submission" date="2022-07" db="EMBL/GenBank/DDBJ databases">
        <title>Phylogenomic reconstructions and comparative analyses of Kickxellomycotina fungi.</title>
        <authorList>
            <person name="Reynolds N.K."/>
            <person name="Stajich J.E."/>
            <person name="Barry K."/>
            <person name="Grigoriev I.V."/>
            <person name="Crous P."/>
            <person name="Smith M.E."/>
        </authorList>
    </citation>
    <scope>NUCLEOTIDE SEQUENCE</scope>
    <source>
        <strain evidence="11">RSA 567</strain>
    </source>
</reference>
<dbReference type="FunFam" id="3.10.270.10:FF:000001">
    <property type="entry name" value="Uricase"/>
    <property type="match status" value="1"/>
</dbReference>
<feature type="binding site" evidence="9">
    <location>
        <position position="60"/>
    </location>
    <ligand>
        <name>5-hydroxyisourate</name>
        <dbReference type="ChEBI" id="CHEBI:18072"/>
    </ligand>
</feature>
<feature type="binding site" evidence="9">
    <location>
        <position position="165"/>
    </location>
    <ligand>
        <name>5-hydroxyisourate</name>
        <dbReference type="ChEBI" id="CHEBI:18072"/>
    </ligand>
</feature>
<dbReference type="SUPFAM" id="SSF55620">
    <property type="entry name" value="Tetrahydrobiopterin biosynthesis enzymes-like"/>
    <property type="match status" value="2"/>
</dbReference>
<comment type="catalytic activity">
    <reaction evidence="7 10">
        <text>urate + O2 + H2O = 5-hydroxyisourate + H2O2</text>
        <dbReference type="Rhea" id="RHEA:21368"/>
        <dbReference type="ChEBI" id="CHEBI:15377"/>
        <dbReference type="ChEBI" id="CHEBI:15379"/>
        <dbReference type="ChEBI" id="CHEBI:16240"/>
        <dbReference type="ChEBI" id="CHEBI:17775"/>
        <dbReference type="ChEBI" id="CHEBI:18072"/>
        <dbReference type="EC" id="1.7.3.3"/>
    </reaction>
</comment>
<sequence length="301" mass="33532">MADVELKSQRYGKDRIRVVKVVKSDGQWQEVAELSVRVLLEGDFETSYTQGDNSKVVATDSIKNTVYVLAKRAPSVVPIESFALTLGQHFLHTYAHVDGVHVDISQQAWRRMRIDNQKHPHSFLRDTQAQRVTTATTKRHASGVHAHISSGFRDLAVLKTTGSAFYGFLRDQYTTLRETNDRILCTNIDCRWEFPAGDVATLCSLPFDQIYTHVEQLTLGIFARENSASVQATLYNMATRALRDLPALGQVSYALPNNHIFSVDLAPLGLQNMGKDADVYMPIADPSGLITAVVGRKKAKL</sequence>
<dbReference type="Gene3D" id="3.10.270.10">
    <property type="entry name" value="Urate Oxidase"/>
    <property type="match status" value="1"/>
</dbReference>
<dbReference type="PRINTS" id="PR00093">
    <property type="entry name" value="URICASE"/>
</dbReference>
<comment type="function">
    <text evidence="7 10">Catalyzes the oxidation of uric acid to 5-hydroxyisourate, which is further processed to form (S)-allantoin.</text>
</comment>
<keyword evidence="6 7" id="KW-0576">Peroxisome</keyword>
<feature type="binding site" evidence="9">
    <location>
        <position position="165"/>
    </location>
    <ligand>
        <name>urate</name>
        <dbReference type="ChEBI" id="CHEBI:17775"/>
    </ligand>
</feature>
<feature type="binding site" evidence="9">
    <location>
        <position position="230"/>
    </location>
    <ligand>
        <name>5-hydroxyisourate</name>
        <dbReference type="ChEBI" id="CHEBI:18072"/>
    </ligand>
</feature>
<evidence type="ECO:0000256" key="10">
    <source>
        <dbReference type="RuleBase" id="RU004455"/>
    </source>
</evidence>
<dbReference type="PROSITE" id="PS00366">
    <property type="entry name" value="URICASE"/>
    <property type="match status" value="1"/>
</dbReference>
<dbReference type="EC" id="1.7.3.3" evidence="7 10"/>
<dbReference type="GO" id="GO:0005777">
    <property type="term" value="C:peroxisome"/>
    <property type="evidence" value="ECO:0007669"/>
    <property type="project" value="UniProtKB-SubCell"/>
</dbReference>
<gene>
    <name evidence="11" type="ORF">H4R34_003008</name>
</gene>
<dbReference type="InterPro" id="IPR019842">
    <property type="entry name" value="Uricase_CS"/>
</dbReference>
<evidence type="ECO:0000256" key="3">
    <source>
        <dbReference type="ARBA" id="ARBA00009760"/>
    </source>
</evidence>
<dbReference type="NCBIfam" id="TIGR03383">
    <property type="entry name" value="urate_oxi"/>
    <property type="match status" value="1"/>
</dbReference>
<dbReference type="GO" id="GO:0006145">
    <property type="term" value="P:purine nucleobase catabolic process"/>
    <property type="evidence" value="ECO:0007669"/>
    <property type="project" value="TreeGrafter"/>
</dbReference>
<feature type="binding site" evidence="9">
    <location>
        <position position="182"/>
    </location>
    <ligand>
        <name>5-hydroxyisourate</name>
        <dbReference type="ChEBI" id="CHEBI:18072"/>
    </ligand>
</feature>
<evidence type="ECO:0000313" key="12">
    <source>
        <dbReference type="Proteomes" id="UP001151582"/>
    </source>
</evidence>
<accession>A0A9W8E9F7</accession>
<feature type="active site" description="Charge relay system" evidence="8">
    <location>
        <position position="59"/>
    </location>
</feature>
<dbReference type="InterPro" id="IPR002042">
    <property type="entry name" value="Uricase"/>
</dbReference>
<evidence type="ECO:0000256" key="7">
    <source>
        <dbReference type="PIRNR" id="PIRNR000241"/>
    </source>
</evidence>
<feature type="binding site" evidence="9">
    <location>
        <position position="231"/>
    </location>
    <ligand>
        <name>5-hydroxyisourate</name>
        <dbReference type="ChEBI" id="CHEBI:18072"/>
    </ligand>
</feature>
<dbReference type="GO" id="GO:0019628">
    <property type="term" value="P:urate catabolic process"/>
    <property type="evidence" value="ECO:0007669"/>
    <property type="project" value="TreeGrafter"/>
</dbReference>
<proteinExistence type="inferred from homology"/>
<evidence type="ECO:0000256" key="1">
    <source>
        <dbReference type="ARBA" id="ARBA00004275"/>
    </source>
</evidence>
<protein>
    <recommendedName>
        <fullName evidence="7 10">Uricase</fullName>
        <ecNumber evidence="7 10">1.7.3.3</ecNumber>
    </recommendedName>
    <alternativeName>
        <fullName evidence="7">Urate oxidase</fullName>
    </alternativeName>
</protein>
<feature type="binding site" evidence="9">
    <location>
        <position position="59"/>
    </location>
    <ligand>
        <name>urate</name>
        <dbReference type="ChEBI" id="CHEBI:17775"/>
    </ligand>
</feature>
<keyword evidence="4 7" id="KW-0659">Purine metabolism</keyword>
<feature type="binding site" evidence="9">
    <location>
        <position position="230"/>
    </location>
    <ligand>
        <name>urate</name>
        <dbReference type="ChEBI" id="CHEBI:17775"/>
    </ligand>
</feature>
<evidence type="ECO:0000256" key="4">
    <source>
        <dbReference type="ARBA" id="ARBA00022631"/>
    </source>
</evidence>
<feature type="binding site" evidence="9">
    <location>
        <position position="231"/>
    </location>
    <ligand>
        <name>urate</name>
        <dbReference type="ChEBI" id="CHEBI:17775"/>
    </ligand>
</feature>
<dbReference type="AlphaFoldDB" id="A0A9W8E9F7"/>
<dbReference type="PANTHER" id="PTHR42874:SF1">
    <property type="entry name" value="URICASE"/>
    <property type="match status" value="1"/>
</dbReference>
<feature type="binding site" evidence="9">
    <location>
        <position position="257"/>
    </location>
    <ligand>
        <name>urate</name>
        <dbReference type="ChEBI" id="CHEBI:17775"/>
    </ligand>
</feature>
<dbReference type="Pfam" id="PF01014">
    <property type="entry name" value="Uricase"/>
    <property type="match status" value="2"/>
</dbReference>
<evidence type="ECO:0000256" key="9">
    <source>
        <dbReference type="PIRSR" id="PIRSR000241-2"/>
    </source>
</evidence>
<dbReference type="GO" id="GO:0004846">
    <property type="term" value="F:urate oxidase activity"/>
    <property type="evidence" value="ECO:0007669"/>
    <property type="project" value="UniProtKB-EC"/>
</dbReference>
<dbReference type="OrthoDB" id="9992118at2759"/>
<dbReference type="PIRSF" id="PIRSF000241">
    <property type="entry name" value="Urate_oxidase"/>
    <property type="match status" value="1"/>
</dbReference>
<comment type="pathway">
    <text evidence="2 7">Purine metabolism; urate degradation; (S)-allantoin from urate: step 1/3.</text>
</comment>
<dbReference type="PANTHER" id="PTHR42874">
    <property type="entry name" value="URICASE"/>
    <property type="match status" value="1"/>
</dbReference>
<evidence type="ECO:0000256" key="6">
    <source>
        <dbReference type="ARBA" id="ARBA00023140"/>
    </source>
</evidence>
<keyword evidence="5 7" id="KW-0560">Oxidoreductase</keyword>
<evidence type="ECO:0000256" key="2">
    <source>
        <dbReference type="ARBA" id="ARBA00004831"/>
    </source>
</evidence>
<comment type="similarity">
    <text evidence="3 7 10">Belongs to the uricase family.</text>
</comment>
<evidence type="ECO:0000313" key="11">
    <source>
        <dbReference type="EMBL" id="KAJ1978966.1"/>
    </source>
</evidence>
<feature type="binding site" evidence="9">
    <location>
        <position position="257"/>
    </location>
    <ligand>
        <name>5-hydroxyisourate</name>
        <dbReference type="ChEBI" id="CHEBI:18072"/>
    </ligand>
</feature>
<feature type="active site" description="Charge relay system" evidence="8">
    <location>
        <position position="13"/>
    </location>
</feature>
<evidence type="ECO:0000256" key="5">
    <source>
        <dbReference type="ARBA" id="ARBA00023002"/>
    </source>
</evidence>
<feature type="binding site" evidence="9">
    <location>
        <position position="257"/>
    </location>
    <ligand>
        <name>O2</name>
        <dbReference type="ChEBI" id="CHEBI:15379"/>
    </ligand>
</feature>
<comment type="caution">
    <text evidence="11">The sequence shown here is derived from an EMBL/GenBank/DDBJ whole genome shotgun (WGS) entry which is preliminary data.</text>
</comment>